<dbReference type="EMBL" id="DXCX01000120">
    <property type="protein sequence ID" value="HIY74476.1"/>
    <property type="molecule type" value="Genomic_DNA"/>
</dbReference>
<sequence>MEIRHSTPQDLDRMEEIYVHARQFMRETGNPNQWGPTNWPPTDLLREDIAAGRSYVCTCDGRVVGTFCFLQGEDIEPTYRVIQEGNWHYDGPYGVIHRLAGDGSVKGIGRFCLDWAFRQCGHLRVDTHGDNRIMQNLLKGSGFSYCGIVHVLEDSYPRLAFDKRRTA</sequence>
<comment type="caution">
    <text evidence="2">The sequence shown here is derived from an EMBL/GenBank/DDBJ whole genome shotgun (WGS) entry which is preliminary data.</text>
</comment>
<dbReference type="InterPro" id="IPR000182">
    <property type="entry name" value="GNAT_dom"/>
</dbReference>
<evidence type="ECO:0000259" key="1">
    <source>
        <dbReference type="PROSITE" id="PS51186"/>
    </source>
</evidence>
<accession>A0A9D1Z6R1</accession>
<dbReference type="AlphaFoldDB" id="A0A9D1Z6R1"/>
<evidence type="ECO:0000313" key="3">
    <source>
        <dbReference type="Proteomes" id="UP000886824"/>
    </source>
</evidence>
<reference evidence="2" key="2">
    <citation type="submission" date="2021-04" db="EMBL/GenBank/DDBJ databases">
        <authorList>
            <person name="Gilroy R."/>
        </authorList>
    </citation>
    <scope>NUCLEOTIDE SEQUENCE</scope>
    <source>
        <strain evidence="2">CHK33-7979</strain>
    </source>
</reference>
<name>A0A9D1Z6R1_9FIRM</name>
<dbReference type="Gene3D" id="3.40.630.30">
    <property type="match status" value="1"/>
</dbReference>
<dbReference type="SUPFAM" id="SSF55729">
    <property type="entry name" value="Acyl-CoA N-acyltransferases (Nat)"/>
    <property type="match status" value="1"/>
</dbReference>
<feature type="domain" description="N-acetyltransferase" evidence="1">
    <location>
        <begin position="1"/>
        <end position="167"/>
    </location>
</feature>
<dbReference type="PROSITE" id="PS51186">
    <property type="entry name" value="GNAT"/>
    <property type="match status" value="1"/>
</dbReference>
<protein>
    <submittedName>
        <fullName evidence="2">GNAT family N-acetyltransferase</fullName>
    </submittedName>
</protein>
<dbReference type="Proteomes" id="UP000886824">
    <property type="component" value="Unassembled WGS sequence"/>
</dbReference>
<dbReference type="InterPro" id="IPR016181">
    <property type="entry name" value="Acyl_CoA_acyltransferase"/>
</dbReference>
<reference evidence="2" key="1">
    <citation type="journal article" date="2021" name="PeerJ">
        <title>Extensive microbial diversity within the chicken gut microbiome revealed by metagenomics and culture.</title>
        <authorList>
            <person name="Gilroy R."/>
            <person name="Ravi A."/>
            <person name="Getino M."/>
            <person name="Pursley I."/>
            <person name="Horton D.L."/>
            <person name="Alikhan N.F."/>
            <person name="Baker D."/>
            <person name="Gharbi K."/>
            <person name="Hall N."/>
            <person name="Watson M."/>
            <person name="Adriaenssens E.M."/>
            <person name="Foster-Nyarko E."/>
            <person name="Jarju S."/>
            <person name="Secka A."/>
            <person name="Antonio M."/>
            <person name="Oren A."/>
            <person name="Chaudhuri R.R."/>
            <person name="La Ragione R."/>
            <person name="Hildebrand F."/>
            <person name="Pallen M.J."/>
        </authorList>
    </citation>
    <scope>NUCLEOTIDE SEQUENCE</scope>
    <source>
        <strain evidence="2">CHK33-7979</strain>
    </source>
</reference>
<proteinExistence type="predicted"/>
<organism evidence="2 3">
    <name type="scientific">Candidatus Intestinimonas merdavium</name>
    <dbReference type="NCBI Taxonomy" id="2838622"/>
    <lineage>
        <taxon>Bacteria</taxon>
        <taxon>Bacillati</taxon>
        <taxon>Bacillota</taxon>
        <taxon>Clostridia</taxon>
        <taxon>Eubacteriales</taxon>
        <taxon>Intestinimonas</taxon>
    </lineage>
</organism>
<evidence type="ECO:0000313" key="2">
    <source>
        <dbReference type="EMBL" id="HIY74476.1"/>
    </source>
</evidence>
<dbReference type="GO" id="GO:0016747">
    <property type="term" value="F:acyltransferase activity, transferring groups other than amino-acyl groups"/>
    <property type="evidence" value="ECO:0007669"/>
    <property type="project" value="InterPro"/>
</dbReference>
<gene>
    <name evidence="2" type="ORF">H9826_11010</name>
</gene>